<feature type="domain" description="Prolyl 4-hydroxylase alpha subunit" evidence="6">
    <location>
        <begin position="240"/>
        <end position="436"/>
    </location>
</feature>
<organism evidence="7 8">
    <name type="scientific">Stephanodiscus triporus</name>
    <dbReference type="NCBI Taxonomy" id="2934178"/>
    <lineage>
        <taxon>Eukaryota</taxon>
        <taxon>Sar</taxon>
        <taxon>Stramenopiles</taxon>
        <taxon>Ochrophyta</taxon>
        <taxon>Bacillariophyta</taxon>
        <taxon>Coscinodiscophyceae</taxon>
        <taxon>Thalassiosirophycidae</taxon>
        <taxon>Stephanodiscales</taxon>
        <taxon>Stephanodiscaceae</taxon>
        <taxon>Stephanodiscus</taxon>
    </lineage>
</organism>
<dbReference type="Gene3D" id="2.60.120.620">
    <property type="entry name" value="q2cbj1_9rhob like domain"/>
    <property type="match status" value="1"/>
</dbReference>
<dbReference type="GO" id="GO:0046872">
    <property type="term" value="F:metal ion binding"/>
    <property type="evidence" value="ECO:0007669"/>
    <property type="project" value="UniProtKB-KW"/>
</dbReference>
<dbReference type="InterPro" id="IPR037140">
    <property type="entry name" value="VHL_beta_dom_sf"/>
</dbReference>
<evidence type="ECO:0000256" key="1">
    <source>
        <dbReference type="ARBA" id="ARBA00001961"/>
    </source>
</evidence>
<dbReference type="GO" id="GO:0051213">
    <property type="term" value="F:dioxygenase activity"/>
    <property type="evidence" value="ECO:0007669"/>
    <property type="project" value="UniProtKB-KW"/>
</dbReference>
<keyword evidence="3" id="KW-0223">Dioxygenase</keyword>
<keyword evidence="4" id="KW-0560">Oxidoreductase</keyword>
<accession>A0ABD3MPW5</accession>
<dbReference type="Pfam" id="PF13640">
    <property type="entry name" value="2OG-FeII_Oxy_3"/>
    <property type="match status" value="1"/>
</dbReference>
<evidence type="ECO:0000256" key="4">
    <source>
        <dbReference type="ARBA" id="ARBA00023002"/>
    </source>
</evidence>
<dbReference type="AlphaFoldDB" id="A0ABD3MPW5"/>
<keyword evidence="2" id="KW-0479">Metal-binding</keyword>
<dbReference type="Proteomes" id="UP001530315">
    <property type="component" value="Unassembled WGS sequence"/>
</dbReference>
<dbReference type="PANTHER" id="PTHR10869:SF226">
    <property type="entry name" value="PROLYL 4-HYDROXYLASE ALPHA SUBUNIT DOMAIN-CONTAINING PROTEIN"/>
    <property type="match status" value="1"/>
</dbReference>
<sequence>MKFSGASIGIVMVSSIINSSNATTHPLQRPIQIKNDSGRKTEIYWIGPSGQMVLQSPGAMASGKTLTLDSYVNHTFFIKEAPDESGTCNGGTTYASPSLAPCMTASFTVNDRDDLVIHILEDMKVEVKDSSSKAKQITSTITSNCQMEVNQQIKANAAMNPNEAIEAFVSCAQPLVANKVEELNKEIKEQASLRTELAGKWEDYTCAAFDLPTTTPEKISIWNYRGQDHVVGVLLDRDTAKIHYVKNFITPEECSAIEAAAAPRLHSATVADGAGGSEIVKSRKALQAGIRVPWDKEEADDPIAAVSRRLYTYINDATGYGIQEAGQEDIMSIQYTGRGLNDTEPDRYMPHCDGQCDGLTFQPAGRVATMVMYCETPLKGGATNFRNVGIHIVPEAGTAAFFSYLGSDGQTDDHLTEHSCCPVLEGNKKIAVQWLRLGVDEENPWSSFNTLNVKIGSEEE</sequence>
<evidence type="ECO:0000256" key="2">
    <source>
        <dbReference type="ARBA" id="ARBA00022723"/>
    </source>
</evidence>
<proteinExistence type="predicted"/>
<dbReference type="PANTHER" id="PTHR10869">
    <property type="entry name" value="PROLYL 4-HYDROXYLASE ALPHA SUBUNIT"/>
    <property type="match status" value="1"/>
</dbReference>
<comment type="cofactor">
    <cofactor evidence="1">
        <name>L-ascorbate</name>
        <dbReference type="ChEBI" id="CHEBI:38290"/>
    </cofactor>
</comment>
<evidence type="ECO:0000313" key="8">
    <source>
        <dbReference type="Proteomes" id="UP001530315"/>
    </source>
</evidence>
<comment type="caution">
    <text evidence="7">The sequence shown here is derived from an EMBL/GenBank/DDBJ whole genome shotgun (WGS) entry which is preliminary data.</text>
</comment>
<protein>
    <recommendedName>
        <fullName evidence="6">Prolyl 4-hydroxylase alpha subunit domain-containing protein</fullName>
    </recommendedName>
</protein>
<dbReference type="SMART" id="SM00702">
    <property type="entry name" value="P4Hc"/>
    <property type="match status" value="1"/>
</dbReference>
<dbReference type="InterPro" id="IPR045054">
    <property type="entry name" value="P4HA-like"/>
</dbReference>
<dbReference type="InterPro" id="IPR006620">
    <property type="entry name" value="Pro_4_hyd_alph"/>
</dbReference>
<reference evidence="7 8" key="1">
    <citation type="submission" date="2024-10" db="EMBL/GenBank/DDBJ databases">
        <title>Updated reference genomes for cyclostephanoid diatoms.</title>
        <authorList>
            <person name="Roberts W.R."/>
            <person name="Alverson A.J."/>
        </authorList>
    </citation>
    <scope>NUCLEOTIDE SEQUENCE [LARGE SCALE GENOMIC DNA]</scope>
    <source>
        <strain evidence="7 8">AJA276-08</strain>
    </source>
</reference>
<dbReference type="InterPro" id="IPR044862">
    <property type="entry name" value="Pro_4_hyd_alph_FE2OG_OXY"/>
</dbReference>
<keyword evidence="8" id="KW-1185">Reference proteome</keyword>
<keyword evidence="5" id="KW-0408">Iron</keyword>
<name>A0ABD3MPW5_9STRA</name>
<gene>
    <name evidence="7" type="ORF">ACHAW5_004288</name>
</gene>
<dbReference type="EMBL" id="JALLAZ020001759">
    <property type="protein sequence ID" value="KAL3765029.1"/>
    <property type="molecule type" value="Genomic_DNA"/>
</dbReference>
<evidence type="ECO:0000256" key="3">
    <source>
        <dbReference type="ARBA" id="ARBA00022964"/>
    </source>
</evidence>
<dbReference type="Gene3D" id="2.60.40.780">
    <property type="entry name" value="von Hippel-Lindau disease tumour suppressor, beta domain"/>
    <property type="match status" value="1"/>
</dbReference>
<dbReference type="FunFam" id="2.60.120.620:FF:000075">
    <property type="entry name" value="Predicted protein"/>
    <property type="match status" value="1"/>
</dbReference>
<evidence type="ECO:0000256" key="5">
    <source>
        <dbReference type="ARBA" id="ARBA00023004"/>
    </source>
</evidence>
<evidence type="ECO:0000313" key="7">
    <source>
        <dbReference type="EMBL" id="KAL3765029.1"/>
    </source>
</evidence>
<evidence type="ECO:0000259" key="6">
    <source>
        <dbReference type="SMART" id="SM00702"/>
    </source>
</evidence>